<keyword evidence="3 5" id="KW-0175">Coiled coil</keyword>
<dbReference type="AlphaFoldDB" id="A0A2Z6DYY5"/>
<dbReference type="InterPro" id="IPR003798">
    <property type="entry name" value="DNA_recombination_RmuC"/>
</dbReference>
<evidence type="ECO:0000256" key="7">
    <source>
        <dbReference type="SAM" id="Phobius"/>
    </source>
</evidence>
<sequence length="495" mass="55988">MMGESILGWSIAVAALVAAGWGWRHSMIWRQRYFNEAQRWADARATMLAQVARLEAELAAARSELQQKLEAERARHQEVIEALEKQHQQTLAALTERHQMELAARDQQHQEALAAREALQAERDIAWREKLTLLESARETLTREFQAIAHQLFEEKSQRLTALNQEQLSALLNPLRERLDGFRQKVEEIYVTESKDRAAIAEQVRQLMRLNQTLSEEARQLTHALKGTQQTQGAWGEIVLERLLELAGLHEGREYFTQVSHTVDGERLRPDVVVQLPGDRVLVIDAKVSLTAYTEAVAATEDAARERALNAHVASIRRHIDGLAKRHYPALFPGKTLDFVVLFVAVEPAFLAALERAPTLFAEAWDKNVLLTSPSTLLFVLRTVEHLWRQEAQSRNAQEIAQRGAELYDKLVGFLDAMAEVKQRLAQANRAFETAEKRLVSGRGSLVWQAEQLKALGVKPKKTVPEAWSEQAAECEEEADLTQRLSVTNPELPAE</sequence>
<name>A0A2Z6DYY5_HYDTE</name>
<feature type="coiled-coil region" evidence="5">
    <location>
        <begin position="197"/>
        <end position="231"/>
    </location>
</feature>
<dbReference type="KEGG" id="htl:HPTL_1248"/>
<protein>
    <submittedName>
        <fullName evidence="8">Recombinase RmuC</fullName>
    </submittedName>
</protein>
<keyword evidence="4" id="KW-0233">DNA recombination</keyword>
<comment type="similarity">
    <text evidence="2">Belongs to the RmuC family.</text>
</comment>
<evidence type="ECO:0000256" key="2">
    <source>
        <dbReference type="ARBA" id="ARBA00009840"/>
    </source>
</evidence>
<keyword evidence="9" id="KW-1185">Reference proteome</keyword>
<evidence type="ECO:0000256" key="5">
    <source>
        <dbReference type="SAM" id="Coils"/>
    </source>
</evidence>
<keyword evidence="7" id="KW-1133">Transmembrane helix</keyword>
<feature type="transmembrane region" description="Helical" evidence="7">
    <location>
        <begin position="6"/>
        <end position="23"/>
    </location>
</feature>
<evidence type="ECO:0000313" key="9">
    <source>
        <dbReference type="Proteomes" id="UP000262004"/>
    </source>
</evidence>
<feature type="region of interest" description="Disordered" evidence="6">
    <location>
        <begin position="467"/>
        <end position="495"/>
    </location>
</feature>
<dbReference type="RefSeq" id="WP_119335243.1">
    <property type="nucleotide sequence ID" value="NZ_AP018558.1"/>
</dbReference>
<keyword evidence="7" id="KW-0812">Transmembrane</keyword>
<gene>
    <name evidence="8" type="primary">rmuC</name>
    <name evidence="8" type="ORF">HPTL_1248</name>
</gene>
<evidence type="ECO:0000256" key="3">
    <source>
        <dbReference type="ARBA" id="ARBA00023054"/>
    </source>
</evidence>
<dbReference type="Pfam" id="PF02646">
    <property type="entry name" value="RmuC"/>
    <property type="match status" value="1"/>
</dbReference>
<organism evidence="8 9">
    <name type="scientific">Hydrogenophilus thermoluteolus</name>
    <name type="common">Pseudomonas hydrogenothermophila</name>
    <dbReference type="NCBI Taxonomy" id="297"/>
    <lineage>
        <taxon>Bacteria</taxon>
        <taxon>Pseudomonadati</taxon>
        <taxon>Pseudomonadota</taxon>
        <taxon>Hydrogenophilia</taxon>
        <taxon>Hydrogenophilales</taxon>
        <taxon>Hydrogenophilaceae</taxon>
        <taxon>Hydrogenophilus</taxon>
    </lineage>
</organism>
<evidence type="ECO:0000256" key="4">
    <source>
        <dbReference type="ARBA" id="ARBA00023172"/>
    </source>
</evidence>
<dbReference type="PANTHER" id="PTHR30563:SF0">
    <property type="entry name" value="DNA RECOMBINATION PROTEIN RMUC"/>
    <property type="match status" value="1"/>
</dbReference>
<proteinExistence type="inferred from homology"/>
<dbReference type="PANTHER" id="PTHR30563">
    <property type="entry name" value="DNA RECOMBINATION PROTEIN RMUC"/>
    <property type="match status" value="1"/>
</dbReference>
<evidence type="ECO:0000256" key="6">
    <source>
        <dbReference type="SAM" id="MobiDB-lite"/>
    </source>
</evidence>
<dbReference type="Proteomes" id="UP000262004">
    <property type="component" value="Chromosome"/>
</dbReference>
<accession>A0A2Z6DYY5</accession>
<evidence type="ECO:0000256" key="1">
    <source>
        <dbReference type="ARBA" id="ARBA00003416"/>
    </source>
</evidence>
<dbReference type="EMBL" id="AP018558">
    <property type="protein sequence ID" value="BBD77512.1"/>
    <property type="molecule type" value="Genomic_DNA"/>
</dbReference>
<feature type="coiled-coil region" evidence="5">
    <location>
        <begin position="44"/>
        <end position="93"/>
    </location>
</feature>
<dbReference type="OrthoDB" id="5288967at2"/>
<dbReference type="GO" id="GO:0006310">
    <property type="term" value="P:DNA recombination"/>
    <property type="evidence" value="ECO:0007669"/>
    <property type="project" value="UniProtKB-KW"/>
</dbReference>
<evidence type="ECO:0000313" key="8">
    <source>
        <dbReference type="EMBL" id="BBD77512.1"/>
    </source>
</evidence>
<reference evidence="8 9" key="1">
    <citation type="submission" date="2018-04" db="EMBL/GenBank/DDBJ databases">
        <title>Complete genome sequence of Hydrogenophilus thermoluteolus TH-1.</title>
        <authorList>
            <person name="Arai H."/>
        </authorList>
    </citation>
    <scope>NUCLEOTIDE SEQUENCE [LARGE SCALE GENOMIC DNA]</scope>
    <source>
        <strain evidence="8 9">TH-1</strain>
    </source>
</reference>
<comment type="function">
    <text evidence="1">Involved in DNA recombination.</text>
</comment>
<keyword evidence="7" id="KW-0472">Membrane</keyword>